<reference evidence="2 3" key="1">
    <citation type="submission" date="2017-10" db="EMBL/GenBank/DDBJ databases">
        <title>Bacillus sp. nov., a halophilic bacterium isolated from a Yangshapao Lake.</title>
        <authorList>
            <person name="Wang H."/>
        </authorList>
    </citation>
    <scope>NUCLEOTIDE SEQUENCE [LARGE SCALE GENOMIC DNA]</scope>
    <source>
        <strain evidence="2 3">YSP-3</strain>
    </source>
</reference>
<dbReference type="Proteomes" id="UP000248066">
    <property type="component" value="Unassembled WGS sequence"/>
</dbReference>
<evidence type="ECO:0008006" key="4">
    <source>
        <dbReference type="Google" id="ProtNLM"/>
    </source>
</evidence>
<name>A0A2W0H6F3_9BACI</name>
<dbReference type="EMBL" id="PDOF01000002">
    <property type="protein sequence ID" value="PYZ96697.1"/>
    <property type="molecule type" value="Genomic_DNA"/>
</dbReference>
<comment type="caution">
    <text evidence="2">The sequence shown here is derived from an EMBL/GenBank/DDBJ whole genome shotgun (WGS) entry which is preliminary data.</text>
</comment>
<keyword evidence="1" id="KW-1133">Transmembrane helix</keyword>
<dbReference type="RefSeq" id="WP_110520634.1">
    <property type="nucleotide sequence ID" value="NZ_PDOF01000002.1"/>
</dbReference>
<sequence>MIRNWYSIFVIVLFLFAGTNTTLFRSYEAQGAGLFPVSIALYIQWWVWLVLLLALLLWKFLRERKDLREREN</sequence>
<keyword evidence="1" id="KW-0812">Transmembrane</keyword>
<keyword evidence="3" id="KW-1185">Reference proteome</keyword>
<dbReference type="AlphaFoldDB" id="A0A2W0H6F3"/>
<accession>A0A2W0H6F3</accession>
<keyword evidence="1" id="KW-0472">Membrane</keyword>
<protein>
    <recommendedName>
        <fullName evidence="4">DUF3311 domain-containing protein</fullName>
    </recommendedName>
</protein>
<organism evidence="2 3">
    <name type="scientific">Alteribacter lacisalsi</name>
    <dbReference type="NCBI Taxonomy" id="2045244"/>
    <lineage>
        <taxon>Bacteria</taxon>
        <taxon>Bacillati</taxon>
        <taxon>Bacillota</taxon>
        <taxon>Bacilli</taxon>
        <taxon>Bacillales</taxon>
        <taxon>Bacillaceae</taxon>
        <taxon>Alteribacter</taxon>
    </lineage>
</organism>
<evidence type="ECO:0000313" key="2">
    <source>
        <dbReference type="EMBL" id="PYZ96697.1"/>
    </source>
</evidence>
<evidence type="ECO:0000256" key="1">
    <source>
        <dbReference type="SAM" id="Phobius"/>
    </source>
</evidence>
<evidence type="ECO:0000313" key="3">
    <source>
        <dbReference type="Proteomes" id="UP000248066"/>
    </source>
</evidence>
<feature type="transmembrane region" description="Helical" evidence="1">
    <location>
        <begin position="41"/>
        <end position="61"/>
    </location>
</feature>
<proteinExistence type="predicted"/>
<gene>
    <name evidence="2" type="ORF">CR205_13440</name>
</gene>